<comment type="caution">
    <text evidence="3">The sequence shown here is derived from an EMBL/GenBank/DDBJ whole genome shotgun (WGS) entry which is preliminary data.</text>
</comment>
<dbReference type="RefSeq" id="WP_227308162.1">
    <property type="nucleotide sequence ID" value="NZ_JAESVA010000004.1"/>
</dbReference>
<sequence length="555" mass="61762">MNDLELLRILDFLQKLRSPWAKAFPQGDSELVWQLVHHLMSSVTRGDIVTISALAQAGYAPYTTALRKVEELIDAGLITRVPRTKTGKSFALQPSAKLKKLFESYLVEVKRAVAQTLGSRGPGEASEDYYFGASPIGGSPGAQHSKRFDIRFLLAEDNYFVALQNMWADLRTSFGSRRDFTLARLPQLYQLAMENAQRPVSQYDIVAINIPWMGEFAAKGFIRPLGNVVRDAGLEPTEFHADFWATGKWRGTQYGMPIYCTIETLAVRRDLFQEANIGFPSNFEQVLAAGKALHAPAHGRYGITWNAARGMPIAASFLFLLGDCGSFLLDRSAKTASKPVRPVIDMTAGLRVLDYMHRLVEISPPGVTELDWEASLDTFLTGHAAMTYCWSMRAARFEYDTRSKVGRKVEYLPHPAGPQGKVTAPIGGFVLAVPSNLPEERMRLAVDAIAWITSPDTVRDHLKSGLPVRPRFSVISDPEVMQSSPIVNFVERVARRDLLDSWQRPPIPEYVAMEAIIGQEVHDALTGQTTDRAALVSAQRRIDGIFRHKSSRRAA</sequence>
<dbReference type="EMBL" id="JAESVA010000004">
    <property type="protein sequence ID" value="MCB8881495.1"/>
    <property type="molecule type" value="Genomic_DNA"/>
</dbReference>
<evidence type="ECO:0000256" key="1">
    <source>
        <dbReference type="ARBA" id="ARBA00004418"/>
    </source>
</evidence>
<dbReference type="Pfam" id="PF01547">
    <property type="entry name" value="SBP_bac_1"/>
    <property type="match status" value="1"/>
</dbReference>
<proteinExistence type="inferred from homology"/>
<dbReference type="Gene3D" id="3.40.190.10">
    <property type="entry name" value="Periplasmic binding protein-like II"/>
    <property type="match status" value="2"/>
</dbReference>
<dbReference type="InterPro" id="IPR006059">
    <property type="entry name" value="SBP"/>
</dbReference>
<dbReference type="PANTHER" id="PTHR43649:SF12">
    <property type="entry name" value="DIACETYLCHITOBIOSE BINDING PROTEIN DASA"/>
    <property type="match status" value="1"/>
</dbReference>
<evidence type="ECO:0000313" key="4">
    <source>
        <dbReference type="Proteomes" id="UP000721844"/>
    </source>
</evidence>
<dbReference type="SUPFAM" id="SSF46785">
    <property type="entry name" value="Winged helix' DNA-binding domain"/>
    <property type="match status" value="1"/>
</dbReference>
<comment type="subcellular location">
    <subcellularLocation>
        <location evidence="1">Periplasm</location>
    </subcellularLocation>
</comment>
<accession>A0A963Z3S0</accession>
<dbReference type="InterPro" id="IPR050490">
    <property type="entry name" value="Bact_solute-bd_prot1"/>
</dbReference>
<comment type="similarity">
    <text evidence="2">Belongs to the bacterial solute-binding protein 1 family.</text>
</comment>
<protein>
    <submittedName>
        <fullName evidence="3">Extracellular solute-binding protein</fullName>
    </submittedName>
</protein>
<dbReference type="Proteomes" id="UP000721844">
    <property type="component" value="Unassembled WGS sequence"/>
</dbReference>
<dbReference type="SUPFAM" id="SSF53850">
    <property type="entry name" value="Periplasmic binding protein-like II"/>
    <property type="match status" value="1"/>
</dbReference>
<dbReference type="AlphaFoldDB" id="A0A963Z3S0"/>
<dbReference type="InterPro" id="IPR036390">
    <property type="entry name" value="WH_DNA-bd_sf"/>
</dbReference>
<dbReference type="PANTHER" id="PTHR43649">
    <property type="entry name" value="ARABINOSE-BINDING PROTEIN-RELATED"/>
    <property type="match status" value="1"/>
</dbReference>
<evidence type="ECO:0000313" key="3">
    <source>
        <dbReference type="EMBL" id="MCB8881495.1"/>
    </source>
</evidence>
<evidence type="ECO:0000256" key="2">
    <source>
        <dbReference type="ARBA" id="ARBA00008520"/>
    </source>
</evidence>
<reference evidence="3 4" key="1">
    <citation type="journal article" date="2021" name="Microorganisms">
        <title>Acidisoma silvae sp. nov. and Acidisomacellulosilytica sp. nov., Two Acidophilic Bacteria Isolated from Decaying Wood, Hydrolyzing Cellulose and Producing Poly-3-hydroxybutyrate.</title>
        <authorList>
            <person name="Mieszkin S."/>
            <person name="Pouder E."/>
            <person name="Uroz S."/>
            <person name="Simon-Colin C."/>
            <person name="Alain K."/>
        </authorList>
    </citation>
    <scope>NUCLEOTIDE SEQUENCE [LARGE SCALE GENOMIC DNA]</scope>
    <source>
        <strain evidence="3 4">HW T5.17</strain>
    </source>
</reference>
<organism evidence="3 4">
    <name type="scientific">Acidisoma cellulosilyticum</name>
    <dbReference type="NCBI Taxonomy" id="2802395"/>
    <lineage>
        <taxon>Bacteria</taxon>
        <taxon>Pseudomonadati</taxon>
        <taxon>Pseudomonadota</taxon>
        <taxon>Alphaproteobacteria</taxon>
        <taxon>Acetobacterales</taxon>
        <taxon>Acidocellaceae</taxon>
        <taxon>Acidisoma</taxon>
    </lineage>
</organism>
<name>A0A963Z3S0_9PROT</name>
<dbReference type="GO" id="GO:0042597">
    <property type="term" value="C:periplasmic space"/>
    <property type="evidence" value="ECO:0007669"/>
    <property type="project" value="UniProtKB-SubCell"/>
</dbReference>
<keyword evidence="4" id="KW-1185">Reference proteome</keyword>
<gene>
    <name evidence="3" type="ORF">ACELLULO517_14690</name>
</gene>